<gene>
    <name evidence="5" type="ORF">H9Y04_43990</name>
</gene>
<dbReference type="Gene3D" id="1.10.10.10">
    <property type="entry name" value="Winged helix-like DNA-binding domain superfamily/Winged helix DNA-binding domain"/>
    <property type="match status" value="1"/>
</dbReference>
<dbReference type="PROSITE" id="PS50949">
    <property type="entry name" value="HTH_GNTR"/>
    <property type="match status" value="1"/>
</dbReference>
<dbReference type="RefSeq" id="WP_187819893.1">
    <property type="nucleotide sequence ID" value="NZ_JACTVJ010000044.1"/>
</dbReference>
<dbReference type="EMBL" id="JACTVJ010000044">
    <property type="protein sequence ID" value="MBC9719489.1"/>
    <property type="molecule type" value="Genomic_DNA"/>
</dbReference>
<evidence type="ECO:0000313" key="6">
    <source>
        <dbReference type="Proteomes" id="UP000642284"/>
    </source>
</evidence>
<dbReference type="SUPFAM" id="SSF46785">
    <property type="entry name" value="Winged helix' DNA-binding domain"/>
    <property type="match status" value="1"/>
</dbReference>
<organism evidence="5 6">
    <name type="scientific">Streptomyces polyasparticus</name>
    <dbReference type="NCBI Taxonomy" id="2767826"/>
    <lineage>
        <taxon>Bacteria</taxon>
        <taxon>Bacillati</taxon>
        <taxon>Actinomycetota</taxon>
        <taxon>Actinomycetes</taxon>
        <taxon>Kitasatosporales</taxon>
        <taxon>Streptomycetaceae</taxon>
        <taxon>Streptomyces</taxon>
    </lineage>
</organism>
<evidence type="ECO:0000256" key="2">
    <source>
        <dbReference type="ARBA" id="ARBA00023125"/>
    </source>
</evidence>
<evidence type="ECO:0000256" key="3">
    <source>
        <dbReference type="ARBA" id="ARBA00023163"/>
    </source>
</evidence>
<keyword evidence="6" id="KW-1185">Reference proteome</keyword>
<dbReference type="Proteomes" id="UP000642284">
    <property type="component" value="Unassembled WGS sequence"/>
</dbReference>
<protein>
    <submittedName>
        <fullName evidence="5">GntR family transcriptional regulator</fullName>
    </submittedName>
</protein>
<sequence length="181" mass="19739">MSNSHIQTVACPLPHYPAEATRPSHLVAPSRLQRADGESTPRYQQIAEDLLERLAETLPPRDVPTTGRIARYYQIPYPTAQFVRRAALTRMRPPIGGLGSSGAATPHRQAWRRVADDLRHHINAGHLTGRLPARPELAALFNVSVDTASKAVRSLTEAGLLVSAGPRGTYVLRQPASTDMA</sequence>
<dbReference type="InterPro" id="IPR036390">
    <property type="entry name" value="WH_DNA-bd_sf"/>
</dbReference>
<dbReference type="PANTHER" id="PTHR44846:SF17">
    <property type="entry name" value="GNTR-FAMILY TRANSCRIPTIONAL REGULATOR"/>
    <property type="match status" value="1"/>
</dbReference>
<comment type="caution">
    <text evidence="5">The sequence shown here is derived from an EMBL/GenBank/DDBJ whole genome shotgun (WGS) entry which is preliminary data.</text>
</comment>
<dbReference type="PANTHER" id="PTHR44846">
    <property type="entry name" value="MANNOSYL-D-GLYCERATE TRANSPORT/METABOLISM SYSTEM REPRESSOR MNGR-RELATED"/>
    <property type="match status" value="1"/>
</dbReference>
<keyword evidence="2" id="KW-0238">DNA-binding</keyword>
<dbReference type="InterPro" id="IPR050679">
    <property type="entry name" value="Bact_HTH_transcr_reg"/>
</dbReference>
<dbReference type="Pfam" id="PF00392">
    <property type="entry name" value="GntR"/>
    <property type="match status" value="1"/>
</dbReference>
<evidence type="ECO:0000259" key="4">
    <source>
        <dbReference type="PROSITE" id="PS50949"/>
    </source>
</evidence>
<keyword evidence="1" id="KW-0805">Transcription regulation</keyword>
<accession>A0ABR7SX75</accession>
<reference evidence="5 6" key="1">
    <citation type="submission" date="2020-08" db="EMBL/GenBank/DDBJ databases">
        <title>Genemic of Streptomyces polyaspartic.</title>
        <authorList>
            <person name="Liu W."/>
        </authorList>
    </citation>
    <scope>NUCLEOTIDE SEQUENCE [LARGE SCALE GENOMIC DNA]</scope>
    <source>
        <strain evidence="5 6">TRM66268-LWL</strain>
    </source>
</reference>
<evidence type="ECO:0000313" key="5">
    <source>
        <dbReference type="EMBL" id="MBC9719489.1"/>
    </source>
</evidence>
<evidence type="ECO:0000256" key="1">
    <source>
        <dbReference type="ARBA" id="ARBA00023015"/>
    </source>
</evidence>
<proteinExistence type="predicted"/>
<name>A0ABR7SX75_9ACTN</name>
<dbReference type="SMART" id="SM00345">
    <property type="entry name" value="HTH_GNTR"/>
    <property type="match status" value="1"/>
</dbReference>
<feature type="domain" description="HTH gntR-type" evidence="4">
    <location>
        <begin position="108"/>
        <end position="174"/>
    </location>
</feature>
<dbReference type="InterPro" id="IPR036388">
    <property type="entry name" value="WH-like_DNA-bd_sf"/>
</dbReference>
<dbReference type="InterPro" id="IPR000524">
    <property type="entry name" value="Tscrpt_reg_HTH_GntR"/>
</dbReference>
<keyword evidence="3" id="KW-0804">Transcription</keyword>